<dbReference type="KEGG" id="ptm:GSPATT00022136001"/>
<comment type="similarity">
    <text evidence="2">Belongs to the HMG-CoA reductase family.</text>
</comment>
<dbReference type="GO" id="GO:0006084">
    <property type="term" value="P:acetyl-CoA metabolic process"/>
    <property type="evidence" value="ECO:0000318"/>
    <property type="project" value="GO_Central"/>
</dbReference>
<dbReference type="PROSITE" id="PS50065">
    <property type="entry name" value="HMG_COA_REDUCTASE_4"/>
    <property type="match status" value="1"/>
</dbReference>
<dbReference type="HOGENOM" id="CLU_309840_0_0_1"/>
<gene>
    <name evidence="9" type="ORF">GSPATT00022136001</name>
</gene>
<dbReference type="GO" id="GO:0004421">
    <property type="term" value="F:hydroxymethylglutaryl-CoA synthase activity"/>
    <property type="evidence" value="ECO:0000318"/>
    <property type="project" value="GO_Central"/>
</dbReference>
<dbReference type="OrthoDB" id="293016at2759"/>
<accession>A0E100</accession>
<evidence type="ECO:0000256" key="1">
    <source>
        <dbReference type="ARBA" id="ARBA00007061"/>
    </source>
</evidence>
<evidence type="ECO:0000313" key="10">
    <source>
        <dbReference type="Proteomes" id="UP000000600"/>
    </source>
</evidence>
<dbReference type="PANTHER" id="PTHR43323:SF2">
    <property type="entry name" value="HYDROXYMETHYLGLUTARYL-COA SYNTHASE"/>
    <property type="match status" value="1"/>
</dbReference>
<dbReference type="InterPro" id="IPR004553">
    <property type="entry name" value="HMG_CoA_Rdtase_bac-typ"/>
</dbReference>
<dbReference type="NCBIfam" id="TIGR01833">
    <property type="entry name" value="HMG-CoA-S_euk"/>
    <property type="match status" value="1"/>
</dbReference>
<dbReference type="FunFam" id="3.90.770.10:FF:000006">
    <property type="entry name" value="Uncharacterized protein"/>
    <property type="match status" value="1"/>
</dbReference>
<dbReference type="AlphaFoldDB" id="A0E100"/>
<dbReference type="CDD" id="cd00644">
    <property type="entry name" value="HMG-CoA_reductase_classII"/>
    <property type="match status" value="1"/>
</dbReference>
<proteinExistence type="inferred from homology"/>
<keyword evidence="10" id="KW-1185">Reference proteome</keyword>
<dbReference type="InterPro" id="IPR013528">
    <property type="entry name" value="HMG_CoA_synth_N"/>
</dbReference>
<protein>
    <recommendedName>
        <fullName evidence="11">Hydroxymethylglutaryl-CoA synthase</fullName>
    </recommendedName>
</protein>
<feature type="binding site" evidence="6">
    <location>
        <position position="242"/>
    </location>
    <ligand>
        <name>CoA</name>
        <dbReference type="ChEBI" id="CHEBI:57287"/>
    </ligand>
</feature>
<dbReference type="RefSeq" id="XP_001456364.1">
    <property type="nucleotide sequence ID" value="XM_001456327.1"/>
</dbReference>
<evidence type="ECO:0000256" key="3">
    <source>
        <dbReference type="ARBA" id="ARBA00022679"/>
    </source>
</evidence>
<dbReference type="InterPro" id="IPR023074">
    <property type="entry name" value="HMG_CoA_Rdtase_cat_sf"/>
</dbReference>
<dbReference type="InterPro" id="IPR016039">
    <property type="entry name" value="Thiolase-like"/>
</dbReference>
<feature type="domain" description="Hydroxymethylglutaryl-coenzyme A synthase N-terminal" evidence="7">
    <location>
        <begin position="4"/>
        <end position="172"/>
    </location>
</feature>
<evidence type="ECO:0000313" key="9">
    <source>
        <dbReference type="EMBL" id="CAK88967.1"/>
    </source>
</evidence>
<dbReference type="SUPFAM" id="SSF55035">
    <property type="entry name" value="NAD-binding domain of HMG-CoA reductase"/>
    <property type="match status" value="1"/>
</dbReference>
<evidence type="ECO:0000256" key="5">
    <source>
        <dbReference type="PIRSR" id="PIRSR610122-1"/>
    </source>
</evidence>
<evidence type="ECO:0000256" key="4">
    <source>
        <dbReference type="ARBA" id="ARBA00023002"/>
    </source>
</evidence>
<dbReference type="Gene3D" id="3.90.770.10">
    <property type="entry name" value="3-hydroxy-3-methylglutaryl-coenzyme A Reductase, Chain A, domain 2"/>
    <property type="match status" value="2"/>
</dbReference>
<dbReference type="NCBIfam" id="TIGR00532">
    <property type="entry name" value="HMG_CoA_R_NAD"/>
    <property type="match status" value="1"/>
</dbReference>
<dbReference type="GeneID" id="5042149"/>
<dbReference type="GO" id="GO:0015936">
    <property type="term" value="P:coenzyme A metabolic process"/>
    <property type="evidence" value="ECO:0007669"/>
    <property type="project" value="InterPro"/>
</dbReference>
<feature type="active site" description="Proton donor/acceptor" evidence="5">
    <location>
        <position position="237"/>
    </location>
</feature>
<dbReference type="InterPro" id="IPR013746">
    <property type="entry name" value="HMG_CoA_synt_C_dom"/>
</dbReference>
<dbReference type="SUPFAM" id="SSF53901">
    <property type="entry name" value="Thiolase-like"/>
    <property type="match status" value="2"/>
</dbReference>
<reference evidence="9 10" key="1">
    <citation type="journal article" date="2006" name="Nature">
        <title>Global trends of whole-genome duplications revealed by the ciliate Paramecium tetraurelia.</title>
        <authorList>
            <consortium name="Genoscope"/>
            <person name="Aury J.-M."/>
            <person name="Jaillon O."/>
            <person name="Duret L."/>
            <person name="Noel B."/>
            <person name="Jubin C."/>
            <person name="Porcel B.M."/>
            <person name="Segurens B."/>
            <person name="Daubin V."/>
            <person name="Anthouard V."/>
            <person name="Aiach N."/>
            <person name="Arnaiz O."/>
            <person name="Billaut A."/>
            <person name="Beisson J."/>
            <person name="Blanc I."/>
            <person name="Bouhouche K."/>
            <person name="Camara F."/>
            <person name="Duharcourt S."/>
            <person name="Guigo R."/>
            <person name="Gogendeau D."/>
            <person name="Katinka M."/>
            <person name="Keller A.-M."/>
            <person name="Kissmehl R."/>
            <person name="Klotz C."/>
            <person name="Koll F."/>
            <person name="Le Moue A."/>
            <person name="Lepere C."/>
            <person name="Malinsky S."/>
            <person name="Nowacki M."/>
            <person name="Nowak J.K."/>
            <person name="Plattner H."/>
            <person name="Poulain J."/>
            <person name="Ruiz F."/>
            <person name="Serrano V."/>
            <person name="Zagulski M."/>
            <person name="Dessen P."/>
            <person name="Betermier M."/>
            <person name="Weissenbach J."/>
            <person name="Scarpelli C."/>
            <person name="Schachter V."/>
            <person name="Sperling L."/>
            <person name="Meyer E."/>
            <person name="Cohen J."/>
            <person name="Wincker P."/>
        </authorList>
    </citation>
    <scope>NUCLEOTIDE SEQUENCE [LARGE SCALE GENOMIC DNA]</scope>
    <source>
        <strain evidence="9 10">Stock d4-2</strain>
    </source>
</reference>
<evidence type="ECO:0008006" key="11">
    <source>
        <dbReference type="Google" id="ProtNLM"/>
    </source>
</evidence>
<dbReference type="InParanoid" id="A0E100"/>
<evidence type="ECO:0000256" key="2">
    <source>
        <dbReference type="ARBA" id="ARBA00007661"/>
    </source>
</evidence>
<organism evidence="9 10">
    <name type="scientific">Paramecium tetraurelia</name>
    <dbReference type="NCBI Taxonomy" id="5888"/>
    <lineage>
        <taxon>Eukaryota</taxon>
        <taxon>Sar</taxon>
        <taxon>Alveolata</taxon>
        <taxon>Ciliophora</taxon>
        <taxon>Intramacronucleata</taxon>
        <taxon>Oligohymenophorea</taxon>
        <taxon>Peniculida</taxon>
        <taxon>Parameciidae</taxon>
        <taxon>Paramecium</taxon>
    </lineage>
</organism>
<evidence type="ECO:0000256" key="6">
    <source>
        <dbReference type="PIRSR" id="PIRSR610122-2"/>
    </source>
</evidence>
<dbReference type="InterPro" id="IPR002202">
    <property type="entry name" value="HMG_CoA_Rdtase"/>
</dbReference>
<evidence type="ECO:0000259" key="7">
    <source>
        <dbReference type="Pfam" id="PF01154"/>
    </source>
</evidence>
<feature type="binding site" evidence="6">
    <location>
        <position position="246"/>
    </location>
    <ligand>
        <name>CoA</name>
        <dbReference type="ChEBI" id="CHEBI:57287"/>
    </ligand>
</feature>
<dbReference type="STRING" id="5888.A0E100"/>
<dbReference type="SUPFAM" id="SSF56542">
    <property type="entry name" value="Substrate-binding domain of HMG-CoA reductase"/>
    <property type="match status" value="1"/>
</dbReference>
<name>A0E100_PARTE</name>
<dbReference type="Pfam" id="PF01154">
    <property type="entry name" value="HMG_CoA_synt_N"/>
    <property type="match status" value="1"/>
</dbReference>
<dbReference type="GO" id="GO:0010142">
    <property type="term" value="P:farnesyl diphosphate biosynthetic process, mevalonate pathway"/>
    <property type="evidence" value="ECO:0000318"/>
    <property type="project" value="GO_Central"/>
</dbReference>
<keyword evidence="3" id="KW-0808">Transferase</keyword>
<dbReference type="Gene3D" id="3.40.47.10">
    <property type="match status" value="1"/>
</dbReference>
<feature type="active site" description="Proton donor/acceptor" evidence="5">
    <location>
        <position position="84"/>
    </location>
</feature>
<keyword evidence="4" id="KW-0560">Oxidoreductase</keyword>
<dbReference type="eggNOG" id="KOG1393">
    <property type="taxonomic scope" value="Eukaryota"/>
</dbReference>
<dbReference type="PANTHER" id="PTHR43323">
    <property type="entry name" value="3-HYDROXY-3-METHYLGLUTARYL COENZYME A SYNTHASE"/>
    <property type="match status" value="1"/>
</dbReference>
<comment type="similarity">
    <text evidence="1">Belongs to the thiolase-like superfamily. HMG-CoA synthase family.</text>
</comment>
<dbReference type="Pfam" id="PF08540">
    <property type="entry name" value="HMG_CoA_synt_C"/>
    <property type="match status" value="1"/>
</dbReference>
<evidence type="ECO:0000259" key="8">
    <source>
        <dbReference type="Pfam" id="PF08540"/>
    </source>
</evidence>
<dbReference type="EMBL" id="CT868652">
    <property type="protein sequence ID" value="CAK88967.1"/>
    <property type="molecule type" value="Genomic_DNA"/>
</dbReference>
<dbReference type="InterPro" id="IPR010122">
    <property type="entry name" value="HMG_CoA_synthase_euk"/>
</dbReference>
<dbReference type="InterPro" id="IPR009029">
    <property type="entry name" value="HMG_CoA_Rdtase_sub-bd_dom_sf"/>
</dbReference>
<dbReference type="CDD" id="cd00827">
    <property type="entry name" value="init_cond_enzymes"/>
    <property type="match status" value="1"/>
</dbReference>
<feature type="active site" description="Acyl-thioester intermediate" evidence="5">
    <location>
        <position position="116"/>
    </location>
</feature>
<feature type="domain" description="Hydroxymethylglutaryl-coenzyme A synthase C-terminal" evidence="8">
    <location>
        <begin position="178"/>
        <end position="417"/>
    </location>
</feature>
<dbReference type="Pfam" id="PF00368">
    <property type="entry name" value="HMG-CoA_red"/>
    <property type="match status" value="1"/>
</dbReference>
<feature type="binding site" evidence="6">
    <location>
        <position position="207"/>
    </location>
    <ligand>
        <name>CoA</name>
        <dbReference type="ChEBI" id="CHEBI:57287"/>
    </ligand>
</feature>
<dbReference type="Proteomes" id="UP000000600">
    <property type="component" value="Unassembled WGS sequence"/>
</dbReference>
<dbReference type="OMA" id="QRIRIPC"/>
<dbReference type="Gene3D" id="1.10.8.660">
    <property type="match status" value="1"/>
</dbReference>
<sequence length="951" mass="106647">MKATNVGIEAIEIYFPKTYVNQAELELFDNVSQGKYTVGLGQVNMAFVRPFEDVNTMALTVVTNLLEKYQINPALIGRLEVGTESLLDKSKSTKTTLMRLFGDNTNIEGVTSINACYGGTNALFNTIDWMQSDAWDGRLGIVVCTDIAVYAKGSARTTGGAGAVAMLIAPNATFTLEPIRTTYMKDNYDFYKPNFHSEYPTVDGQLSIQSYLQSIDNCIQSYFRKNNNINADFHCFHSPFHKMVQKSFLRVKLNESFVQKVETEFTFQNFNEKQSQMLKFYQNDWLNKALPSCLLSRELGNISTGALYAGLVSLIETQDDLINKRIMMFSYGSGCAASLFFLRCNKSTGVLKQKLKLQDRLKQRIRIPCIEYDHIMQQREINYNKNSQQYQPKQVDLYPGTFYLKSIDDKYRREYLVHKQFELNQTSDMIVVDNSKPINKIQQIRDQMTNNNGNNDQSTQQQSQKQYNQIWTGFYKKTIQQRLDQLEKTMNVNVEPFKDGGLSLQNANLMVENCIGKISYPLGLGLNFMINGQCYSVPMAIEEPSVIAAASAAAKTISEAGTGFQTYSSRPVMMGQIQLLDVQNFSKVECLIDSNRQTIINRGNQACQSMVKRGGGVEDVKCRNLGRGQCSVDIFVNVCDSMGANLVNTVLEFVAPLIAEITGTRVGIKILTNLCTNRKVTAQFCLDIDKMNYKQLTGKEVAKLMIEAYQFADLDIYRAVTHNKGIINGIEAVCNAAGQDARAVNASLHGYASNQWIIQATFILQNSELTVPISVGTQGGVLPQNPLYSQILSILDYPDSQKLAEIIVSVGLASNFAALRALAVEGIQKGHMTLHARNIAIASGIPEHLVDEAVLFMKNRNSFNKQTALEFLKAYNIFYEIGKAKGKQMKAFCTFSGSFDLIDTQEKVDLHVVFECDQNKINLNYADDSPINRQIFGLKGQEWLKESGFQC</sequence>
<dbReference type="GO" id="GO:0004420">
    <property type="term" value="F:hydroxymethylglutaryl-CoA reductase (NADPH) activity"/>
    <property type="evidence" value="ECO:0007669"/>
    <property type="project" value="InterPro"/>
</dbReference>
<dbReference type="InterPro" id="IPR009023">
    <property type="entry name" value="HMG_CoA_Rdtase_NAD(P)-bd_sf"/>
</dbReference>